<dbReference type="InterPro" id="IPR009544">
    <property type="entry name" value="DUF1163"/>
</dbReference>
<gene>
    <name evidence="3" type="ORF">TAV2_LOCUS18261</name>
</gene>
<accession>A0AAU9SLZ4</accession>
<dbReference type="InterPro" id="IPR002075">
    <property type="entry name" value="NTF2_dom"/>
</dbReference>
<protein>
    <recommendedName>
        <fullName evidence="2">Nuclear transport factor 2 domain-containing protein</fullName>
    </recommendedName>
</protein>
<keyword evidence="1" id="KW-0732">Signal</keyword>
<dbReference type="EMBL" id="OU466861">
    <property type="protein sequence ID" value="CAH2066770.1"/>
    <property type="molecule type" value="Genomic_DNA"/>
</dbReference>
<reference evidence="3 4" key="1">
    <citation type="submission" date="2022-03" db="EMBL/GenBank/DDBJ databases">
        <authorList>
            <person name="Nunn A."/>
            <person name="Chopra R."/>
            <person name="Nunn A."/>
            <person name="Contreras Garrido A."/>
        </authorList>
    </citation>
    <scope>NUCLEOTIDE SEQUENCE [LARGE SCALE GENOMIC DNA]</scope>
</reference>
<evidence type="ECO:0000259" key="2">
    <source>
        <dbReference type="Pfam" id="PF02136"/>
    </source>
</evidence>
<evidence type="ECO:0000256" key="1">
    <source>
        <dbReference type="SAM" id="SignalP"/>
    </source>
</evidence>
<dbReference type="CDD" id="cd00531">
    <property type="entry name" value="NTF2_like"/>
    <property type="match status" value="1"/>
</dbReference>
<feature type="chain" id="PRO_5043628140" description="Nuclear transport factor 2 domain-containing protein" evidence="1">
    <location>
        <begin position="19"/>
        <end position="398"/>
    </location>
</feature>
<keyword evidence="4" id="KW-1185">Reference proteome</keyword>
<evidence type="ECO:0000313" key="3">
    <source>
        <dbReference type="EMBL" id="CAH2066770.1"/>
    </source>
</evidence>
<feature type="signal peptide" evidence="1">
    <location>
        <begin position="1"/>
        <end position="18"/>
    </location>
</feature>
<dbReference type="InterPro" id="IPR032710">
    <property type="entry name" value="NTF2-like_dom_sf"/>
</dbReference>
<feature type="non-terminal residue" evidence="3">
    <location>
        <position position="398"/>
    </location>
</feature>
<dbReference type="Pfam" id="PF02136">
    <property type="entry name" value="NTF2"/>
    <property type="match status" value="1"/>
</dbReference>
<name>A0AAU9SLZ4_THLAR</name>
<dbReference type="SUPFAM" id="SSF54427">
    <property type="entry name" value="NTF2-like"/>
    <property type="match status" value="1"/>
</dbReference>
<evidence type="ECO:0000313" key="4">
    <source>
        <dbReference type="Proteomes" id="UP000836841"/>
    </source>
</evidence>
<dbReference type="PANTHER" id="PTHR31125:SF13">
    <property type="entry name" value="PROTEIN, PUTATIVE (DUF1163)-RELATED"/>
    <property type="match status" value="1"/>
</dbReference>
<dbReference type="Proteomes" id="UP000836841">
    <property type="component" value="Chromosome 5"/>
</dbReference>
<dbReference type="Pfam" id="PF06651">
    <property type="entry name" value="DUF1163"/>
    <property type="match status" value="1"/>
</dbReference>
<sequence length="398" mass="43785">MFCIAILISLLIRHHLVPNIEVASMDFTVQNITQTRLSANWDLLVRIPRSLPDKFICLQGDVQASLFYKGVTLVTSSKQRYNNLKHRSPQQLSVSASISEEDIGGLIGKNIINDIKEKREVKFGSHVFLTDCRAKTSGVLRYACDETTLRFEPGSELRATASGSNPTCPQKRRQEETTMSFSASLISSSLAPSSLVSLHNLPPSFFLGNKVVKSTIVTRSRRRLTASCSPVAKAAASSGTTNDLVPETAPTSASEVVTSFYAGINGHDLSSVTDLIAQDCVYEDLVFPSPFVGRKAILDFFGKFIESTSKDLQFVVDDISTEDSSAVGVSWHLEWKGKNFPFSKGCSFYRLQVIDGKRQIVYGRDCVEPAIKPGETVLAAIKGVTWLLQKFPQLADQF</sequence>
<dbReference type="PANTHER" id="PTHR31125">
    <property type="entry name" value="F20P5.22 PROTEIN-RELATED"/>
    <property type="match status" value="1"/>
</dbReference>
<dbReference type="Gene3D" id="3.10.450.50">
    <property type="match status" value="1"/>
</dbReference>
<feature type="domain" description="Nuclear transport factor 2" evidence="2">
    <location>
        <begin position="253"/>
        <end position="372"/>
    </location>
</feature>
<organism evidence="3 4">
    <name type="scientific">Thlaspi arvense</name>
    <name type="common">Field penny-cress</name>
    <dbReference type="NCBI Taxonomy" id="13288"/>
    <lineage>
        <taxon>Eukaryota</taxon>
        <taxon>Viridiplantae</taxon>
        <taxon>Streptophyta</taxon>
        <taxon>Embryophyta</taxon>
        <taxon>Tracheophyta</taxon>
        <taxon>Spermatophyta</taxon>
        <taxon>Magnoliopsida</taxon>
        <taxon>eudicotyledons</taxon>
        <taxon>Gunneridae</taxon>
        <taxon>Pentapetalae</taxon>
        <taxon>rosids</taxon>
        <taxon>malvids</taxon>
        <taxon>Brassicales</taxon>
        <taxon>Brassicaceae</taxon>
        <taxon>Thlaspideae</taxon>
        <taxon>Thlaspi</taxon>
    </lineage>
</organism>
<proteinExistence type="predicted"/>
<dbReference type="AlphaFoldDB" id="A0AAU9SLZ4"/>